<sequence>MAVLSEEPSTPLSFGNAPTSGPISVAPTSSKVFEDAVRGAGGSVVPLSDATRGLIWLSYREPHELGAVLASHPGISWVQLPFAGVDAFVDVIANDAGRSTVFTSAKGCYAQPVAEHALGLTLAVLRYLPRRARAISWDSEPLGISLYGKNVTIIGAGGIARELIRLLAPFGVNIFVVRRTASPVPGAARTVSVEHLDDVLPQTDVLILAAALTSSTHTLIGARELGLMKATAGLVNISRGALVDSEALAEAVVAGRLTGAAVDVTDPEPLPDGHVFWTTPNMLVTPHMADTPEMIAPLLAVRIGENVKAFLAGTAFVGFVDKNVGY</sequence>
<dbReference type="PANTHER" id="PTHR10996:SF178">
    <property type="entry name" value="2-HYDROXYACID DEHYDROGENASE YGL185C-RELATED"/>
    <property type="match status" value="1"/>
</dbReference>
<proteinExistence type="predicted"/>
<dbReference type="GO" id="GO:0016618">
    <property type="term" value="F:hydroxypyruvate reductase [NAD(P)H] activity"/>
    <property type="evidence" value="ECO:0007669"/>
    <property type="project" value="TreeGrafter"/>
</dbReference>
<dbReference type="AlphaFoldDB" id="A0A7W3JST6"/>
<keyword evidence="2" id="KW-0520">NAD</keyword>
<reference evidence="5 6" key="1">
    <citation type="submission" date="2020-07" db="EMBL/GenBank/DDBJ databases">
        <title>Sequencing the genomes of 1000 actinobacteria strains.</title>
        <authorList>
            <person name="Klenk H.-P."/>
        </authorList>
    </citation>
    <scope>NUCLEOTIDE SEQUENCE [LARGE SCALE GENOMIC DNA]</scope>
    <source>
        <strain evidence="5 6">DSM 23737</strain>
    </source>
</reference>
<organism evidence="5 6">
    <name type="scientific">Alpinimonas psychrophila</name>
    <dbReference type="NCBI Taxonomy" id="748908"/>
    <lineage>
        <taxon>Bacteria</taxon>
        <taxon>Bacillati</taxon>
        <taxon>Actinomycetota</taxon>
        <taxon>Actinomycetes</taxon>
        <taxon>Micrococcales</taxon>
        <taxon>Microbacteriaceae</taxon>
        <taxon>Alpinimonas</taxon>
    </lineage>
</organism>
<evidence type="ECO:0000313" key="5">
    <source>
        <dbReference type="EMBL" id="MBA8828609.1"/>
    </source>
</evidence>
<dbReference type="GO" id="GO:0051287">
    <property type="term" value="F:NAD binding"/>
    <property type="evidence" value="ECO:0007669"/>
    <property type="project" value="InterPro"/>
</dbReference>
<gene>
    <name evidence="5" type="ORF">FB555_000680</name>
</gene>
<feature type="region of interest" description="Disordered" evidence="3">
    <location>
        <begin position="1"/>
        <end position="20"/>
    </location>
</feature>
<dbReference type="PANTHER" id="PTHR10996">
    <property type="entry name" value="2-HYDROXYACID DEHYDROGENASE-RELATED"/>
    <property type="match status" value="1"/>
</dbReference>
<keyword evidence="6" id="KW-1185">Reference proteome</keyword>
<dbReference type="Proteomes" id="UP000524237">
    <property type="component" value="Unassembled WGS sequence"/>
</dbReference>
<dbReference type="InterPro" id="IPR050223">
    <property type="entry name" value="D-isomer_2-hydroxyacid_DH"/>
</dbReference>
<dbReference type="EMBL" id="JACGWU010000001">
    <property type="protein sequence ID" value="MBA8828609.1"/>
    <property type="molecule type" value="Genomic_DNA"/>
</dbReference>
<comment type="caution">
    <text evidence="5">The sequence shown here is derived from an EMBL/GenBank/DDBJ whole genome shotgun (WGS) entry which is preliminary data.</text>
</comment>
<evidence type="ECO:0000259" key="4">
    <source>
        <dbReference type="Pfam" id="PF02826"/>
    </source>
</evidence>
<feature type="compositionally biased region" description="Polar residues" evidence="3">
    <location>
        <begin position="7"/>
        <end position="20"/>
    </location>
</feature>
<dbReference type="GO" id="GO:0005829">
    <property type="term" value="C:cytosol"/>
    <property type="evidence" value="ECO:0007669"/>
    <property type="project" value="TreeGrafter"/>
</dbReference>
<dbReference type="GO" id="GO:0030267">
    <property type="term" value="F:glyoxylate reductase (NADPH) activity"/>
    <property type="evidence" value="ECO:0007669"/>
    <property type="project" value="TreeGrafter"/>
</dbReference>
<dbReference type="InterPro" id="IPR036291">
    <property type="entry name" value="NAD(P)-bd_dom_sf"/>
</dbReference>
<keyword evidence="1" id="KW-0560">Oxidoreductase</keyword>
<dbReference type="CDD" id="cd12159">
    <property type="entry name" value="2-Hacid_dh_2"/>
    <property type="match status" value="1"/>
</dbReference>
<name>A0A7W3JST6_9MICO</name>
<dbReference type="SUPFAM" id="SSF51735">
    <property type="entry name" value="NAD(P)-binding Rossmann-fold domains"/>
    <property type="match status" value="1"/>
</dbReference>
<dbReference type="InterPro" id="IPR006140">
    <property type="entry name" value="D-isomer_DH_NAD-bd"/>
</dbReference>
<accession>A0A7W3JST6</accession>
<feature type="domain" description="D-isomer specific 2-hydroxyacid dehydrogenase NAD-binding" evidence="4">
    <location>
        <begin position="129"/>
        <end position="289"/>
    </location>
</feature>
<evidence type="ECO:0000313" key="6">
    <source>
        <dbReference type="Proteomes" id="UP000524237"/>
    </source>
</evidence>
<evidence type="ECO:0000256" key="3">
    <source>
        <dbReference type="SAM" id="MobiDB-lite"/>
    </source>
</evidence>
<dbReference type="Pfam" id="PF02826">
    <property type="entry name" value="2-Hacid_dh_C"/>
    <property type="match status" value="1"/>
</dbReference>
<protein>
    <submittedName>
        <fullName evidence="5">Phosphoglycerate dehydrogenase-like enzyme</fullName>
    </submittedName>
</protein>
<evidence type="ECO:0000256" key="2">
    <source>
        <dbReference type="ARBA" id="ARBA00023027"/>
    </source>
</evidence>
<evidence type="ECO:0000256" key="1">
    <source>
        <dbReference type="ARBA" id="ARBA00023002"/>
    </source>
</evidence>
<dbReference type="Gene3D" id="3.40.50.720">
    <property type="entry name" value="NAD(P)-binding Rossmann-like Domain"/>
    <property type="match status" value="2"/>
</dbReference>